<dbReference type="GO" id="GO:0000976">
    <property type="term" value="F:transcription cis-regulatory region binding"/>
    <property type="evidence" value="ECO:0007669"/>
    <property type="project" value="UniProtKB-ARBA"/>
</dbReference>
<proteinExistence type="inferred from homology"/>
<evidence type="ECO:0000256" key="5">
    <source>
        <dbReference type="ARBA" id="ARBA00023163"/>
    </source>
</evidence>
<keyword evidence="6" id="KW-0539">Nucleus</keyword>
<dbReference type="EMBL" id="NMUH01001449">
    <property type="protein sequence ID" value="MQL92465.1"/>
    <property type="molecule type" value="Genomic_DNA"/>
</dbReference>
<feature type="compositionally biased region" description="Basic and acidic residues" evidence="7">
    <location>
        <begin position="155"/>
        <end position="194"/>
    </location>
</feature>
<dbReference type="Proteomes" id="UP000652761">
    <property type="component" value="Unassembled WGS sequence"/>
</dbReference>
<feature type="compositionally biased region" description="Polar residues" evidence="7">
    <location>
        <begin position="140"/>
        <end position="154"/>
    </location>
</feature>
<sequence length="268" mass="29822">MGNGEIATSSKAEKASSSVLERTSVHLYPDWAAVQLIELISSLVIQAYYGTGVTMAPPYFNTAVTPGHAPHPYMWGPQFWPHDYSGHLQSLMQETTAKSPRNKDSGTLKKRKGPDGLAVSVCNGSDEKEAQSVAVAPSPSIESETKGSSSGSDKNNMETNERELKRERRKQSNRESARRSRLRKQAETEELAQKVECLRSENLVLKSEISRLSEDSAKLRQENSALTDKLKNAEPSHKEDPSDDKMFTSESPLLEREYLLTVRQARVE</sequence>
<dbReference type="SUPFAM" id="SSF57959">
    <property type="entry name" value="Leucine zipper domain"/>
    <property type="match status" value="1"/>
</dbReference>
<gene>
    <name evidence="9" type="ORF">Taro_025081</name>
</gene>
<feature type="compositionally biased region" description="Basic and acidic residues" evidence="7">
    <location>
        <begin position="228"/>
        <end position="251"/>
    </location>
</feature>
<feature type="domain" description="BZIP" evidence="8">
    <location>
        <begin position="163"/>
        <end position="226"/>
    </location>
</feature>
<evidence type="ECO:0000256" key="2">
    <source>
        <dbReference type="ARBA" id="ARBA00007163"/>
    </source>
</evidence>
<dbReference type="Pfam" id="PF07777">
    <property type="entry name" value="MFMR"/>
    <property type="match status" value="1"/>
</dbReference>
<evidence type="ECO:0000313" key="10">
    <source>
        <dbReference type="Proteomes" id="UP000652761"/>
    </source>
</evidence>
<dbReference type="GO" id="GO:0005634">
    <property type="term" value="C:nucleus"/>
    <property type="evidence" value="ECO:0007669"/>
    <property type="project" value="UniProtKB-SubCell"/>
</dbReference>
<keyword evidence="5" id="KW-0804">Transcription</keyword>
<keyword evidence="3" id="KW-0805">Transcription regulation</keyword>
<reference evidence="9" key="1">
    <citation type="submission" date="2017-07" db="EMBL/GenBank/DDBJ databases">
        <title>Taro Niue Genome Assembly and Annotation.</title>
        <authorList>
            <person name="Atibalentja N."/>
            <person name="Keating K."/>
            <person name="Fields C.J."/>
        </authorList>
    </citation>
    <scope>NUCLEOTIDE SEQUENCE</scope>
    <source>
        <strain evidence="9">Niue_2</strain>
        <tissue evidence="9">Leaf</tissue>
    </source>
</reference>
<protein>
    <recommendedName>
        <fullName evidence="8">BZIP domain-containing protein</fullName>
    </recommendedName>
</protein>
<feature type="region of interest" description="Disordered" evidence="7">
    <location>
        <begin position="209"/>
        <end position="251"/>
    </location>
</feature>
<dbReference type="InterPro" id="IPR044827">
    <property type="entry name" value="GBF-like"/>
</dbReference>
<dbReference type="PANTHER" id="PTHR45967:SF1">
    <property type="entry name" value="G-BOX-BINDING FACTOR 3"/>
    <property type="match status" value="1"/>
</dbReference>
<evidence type="ECO:0000256" key="4">
    <source>
        <dbReference type="ARBA" id="ARBA00023125"/>
    </source>
</evidence>
<feature type="region of interest" description="Disordered" evidence="7">
    <location>
        <begin position="93"/>
        <end position="194"/>
    </location>
</feature>
<dbReference type="SMART" id="SM00338">
    <property type="entry name" value="BRLZ"/>
    <property type="match status" value="1"/>
</dbReference>
<dbReference type="OrthoDB" id="1642657at2759"/>
<dbReference type="InterPro" id="IPR012900">
    <property type="entry name" value="MFMR"/>
</dbReference>
<keyword evidence="10" id="KW-1185">Reference proteome</keyword>
<evidence type="ECO:0000256" key="7">
    <source>
        <dbReference type="SAM" id="MobiDB-lite"/>
    </source>
</evidence>
<evidence type="ECO:0000259" key="8">
    <source>
        <dbReference type="PROSITE" id="PS50217"/>
    </source>
</evidence>
<organism evidence="9 10">
    <name type="scientific">Colocasia esculenta</name>
    <name type="common">Wild taro</name>
    <name type="synonym">Arum esculentum</name>
    <dbReference type="NCBI Taxonomy" id="4460"/>
    <lineage>
        <taxon>Eukaryota</taxon>
        <taxon>Viridiplantae</taxon>
        <taxon>Streptophyta</taxon>
        <taxon>Embryophyta</taxon>
        <taxon>Tracheophyta</taxon>
        <taxon>Spermatophyta</taxon>
        <taxon>Magnoliopsida</taxon>
        <taxon>Liliopsida</taxon>
        <taxon>Araceae</taxon>
        <taxon>Aroideae</taxon>
        <taxon>Colocasieae</taxon>
        <taxon>Colocasia</taxon>
    </lineage>
</organism>
<evidence type="ECO:0000256" key="3">
    <source>
        <dbReference type="ARBA" id="ARBA00023015"/>
    </source>
</evidence>
<dbReference type="InterPro" id="IPR004827">
    <property type="entry name" value="bZIP"/>
</dbReference>
<dbReference type="PROSITE" id="PS00036">
    <property type="entry name" value="BZIP_BASIC"/>
    <property type="match status" value="1"/>
</dbReference>
<dbReference type="PROSITE" id="PS50217">
    <property type="entry name" value="BZIP"/>
    <property type="match status" value="1"/>
</dbReference>
<feature type="compositionally biased region" description="Basic and acidic residues" evidence="7">
    <location>
        <begin position="209"/>
        <end position="221"/>
    </location>
</feature>
<evidence type="ECO:0000256" key="6">
    <source>
        <dbReference type="ARBA" id="ARBA00023242"/>
    </source>
</evidence>
<accession>A0A843V993</accession>
<evidence type="ECO:0000256" key="1">
    <source>
        <dbReference type="ARBA" id="ARBA00004123"/>
    </source>
</evidence>
<evidence type="ECO:0000313" key="9">
    <source>
        <dbReference type="EMBL" id="MQL92465.1"/>
    </source>
</evidence>
<comment type="caution">
    <text evidence="9">The sequence shown here is derived from an EMBL/GenBank/DDBJ whole genome shotgun (WGS) entry which is preliminary data.</text>
</comment>
<dbReference type="PANTHER" id="PTHR45967">
    <property type="entry name" value="G-BOX-BINDING FACTOR 3-RELATED"/>
    <property type="match status" value="1"/>
</dbReference>
<dbReference type="Gene3D" id="1.20.5.170">
    <property type="match status" value="1"/>
</dbReference>
<comment type="subcellular location">
    <subcellularLocation>
        <location evidence="1">Nucleus</location>
    </subcellularLocation>
</comment>
<dbReference type="Pfam" id="PF00170">
    <property type="entry name" value="bZIP_1"/>
    <property type="match status" value="1"/>
</dbReference>
<dbReference type="GO" id="GO:0003700">
    <property type="term" value="F:DNA-binding transcription factor activity"/>
    <property type="evidence" value="ECO:0007669"/>
    <property type="project" value="InterPro"/>
</dbReference>
<keyword evidence="4" id="KW-0238">DNA-binding</keyword>
<dbReference type="InterPro" id="IPR046347">
    <property type="entry name" value="bZIP_sf"/>
</dbReference>
<dbReference type="InterPro" id="IPR045314">
    <property type="entry name" value="bZIP_plant_GBF1"/>
</dbReference>
<dbReference type="AlphaFoldDB" id="A0A843V993"/>
<comment type="similarity">
    <text evidence="2">Belongs to the bZIP family.</text>
</comment>
<name>A0A843V993_COLES</name>
<dbReference type="CDD" id="cd14702">
    <property type="entry name" value="bZIP_plant_GBF1"/>
    <property type="match status" value="1"/>
</dbReference>